<evidence type="ECO:0000313" key="1">
    <source>
        <dbReference type="EMBL" id="KAL5111580.1"/>
    </source>
</evidence>
<reference evidence="1 2" key="1">
    <citation type="journal article" date="2022" name="Front. Cell. Infect. Microbiol.">
        <title>The Genomes of Two Strains of Taenia crassiceps the Animal Model for the Study of Human Cysticercosis.</title>
        <authorList>
            <person name="Bobes R.J."/>
            <person name="Estrada K."/>
            <person name="Rios-Valencia D.G."/>
            <person name="Calderon-Gallegos A."/>
            <person name="de la Torre P."/>
            <person name="Carrero J.C."/>
            <person name="Sanchez-Flores A."/>
            <person name="Laclette J.P."/>
        </authorList>
    </citation>
    <scope>NUCLEOTIDE SEQUENCE [LARGE SCALE GENOMIC DNA]</scope>
    <source>
        <strain evidence="1">WFUcys</strain>
    </source>
</reference>
<dbReference type="Proteomes" id="UP001651158">
    <property type="component" value="Unassembled WGS sequence"/>
</dbReference>
<protein>
    <recommendedName>
        <fullName evidence="3">Secreted protein</fullName>
    </recommendedName>
</protein>
<dbReference type="EMBL" id="JAKROA010000001">
    <property type="protein sequence ID" value="KAL5111580.1"/>
    <property type="molecule type" value="Genomic_DNA"/>
</dbReference>
<gene>
    <name evidence="1" type="ORF">TcWFU_002460</name>
</gene>
<evidence type="ECO:0000313" key="2">
    <source>
        <dbReference type="Proteomes" id="UP001651158"/>
    </source>
</evidence>
<name>A0ABR4QQB7_9CEST</name>
<sequence length="83" mass="9579">MRLEIAVLDLGWYARQWLHSRCWTCGLKSTLPPVHLVCGAFLVPSFYKRVGRKRIGHNCAFLHALLRINSAQVRKTPRGTRSY</sequence>
<keyword evidence="2" id="KW-1185">Reference proteome</keyword>
<proteinExistence type="predicted"/>
<accession>A0ABR4QQB7</accession>
<evidence type="ECO:0008006" key="3">
    <source>
        <dbReference type="Google" id="ProtNLM"/>
    </source>
</evidence>
<comment type="caution">
    <text evidence="1">The sequence shown here is derived from an EMBL/GenBank/DDBJ whole genome shotgun (WGS) entry which is preliminary data.</text>
</comment>
<organism evidence="1 2">
    <name type="scientific">Taenia crassiceps</name>
    <dbReference type="NCBI Taxonomy" id="6207"/>
    <lineage>
        <taxon>Eukaryota</taxon>
        <taxon>Metazoa</taxon>
        <taxon>Spiralia</taxon>
        <taxon>Lophotrochozoa</taxon>
        <taxon>Platyhelminthes</taxon>
        <taxon>Cestoda</taxon>
        <taxon>Eucestoda</taxon>
        <taxon>Cyclophyllidea</taxon>
        <taxon>Taeniidae</taxon>
        <taxon>Taenia</taxon>
    </lineage>
</organism>